<gene>
    <name evidence="1" type="ORF">CEG18_18080</name>
</gene>
<accession>A0A2D0ACW7</accession>
<organism evidence="1 2">
    <name type="scientific">Pseudomonas nitroreducens</name>
    <dbReference type="NCBI Taxonomy" id="46680"/>
    <lineage>
        <taxon>Bacteria</taxon>
        <taxon>Pseudomonadati</taxon>
        <taxon>Pseudomonadota</taxon>
        <taxon>Gammaproteobacteria</taxon>
        <taxon>Pseudomonadales</taxon>
        <taxon>Pseudomonadaceae</taxon>
        <taxon>Pseudomonas</taxon>
    </lineage>
</organism>
<protein>
    <submittedName>
        <fullName evidence="1">YceK/YidQ family lipoprotein</fullName>
    </submittedName>
</protein>
<dbReference type="PROSITE" id="PS51257">
    <property type="entry name" value="PROKAR_LIPOPROTEIN"/>
    <property type="match status" value="1"/>
</dbReference>
<name>A0A2D0ACW7_PSENT</name>
<evidence type="ECO:0000313" key="2">
    <source>
        <dbReference type="Proteomes" id="UP000198145"/>
    </source>
</evidence>
<proteinExistence type="predicted"/>
<dbReference type="AlphaFoldDB" id="A0A2D0ACW7"/>
<comment type="caution">
    <text evidence="1">The sequence shown here is derived from an EMBL/GenBank/DDBJ whole genome shotgun (WGS) entry which is preliminary data.</text>
</comment>
<dbReference type="EMBL" id="NJBA01000006">
    <property type="protein sequence ID" value="OWP49474.1"/>
    <property type="molecule type" value="Genomic_DNA"/>
</dbReference>
<evidence type="ECO:0000313" key="1">
    <source>
        <dbReference type="EMBL" id="OWP49474.1"/>
    </source>
</evidence>
<dbReference type="InterPro" id="IPR010780">
    <property type="entry name" value="DUF1375"/>
</dbReference>
<dbReference type="Pfam" id="PF07119">
    <property type="entry name" value="DUF1375"/>
    <property type="match status" value="1"/>
</dbReference>
<reference evidence="1 2" key="1">
    <citation type="submission" date="2017-06" db="EMBL/GenBank/DDBJ databases">
        <title>Draft genome of Pseudomonas nitroreducens DF05.</title>
        <authorList>
            <person name="Iyer R."/>
        </authorList>
    </citation>
    <scope>NUCLEOTIDE SEQUENCE [LARGE SCALE GENOMIC DNA]</scope>
    <source>
        <strain evidence="1 2">DF05</strain>
    </source>
</reference>
<dbReference type="RefSeq" id="WP_088419425.1">
    <property type="nucleotide sequence ID" value="NZ_NJBA01000006.1"/>
</dbReference>
<dbReference type="Proteomes" id="UP000198145">
    <property type="component" value="Unassembled WGS sequence"/>
</dbReference>
<sequence length="120" mass="12797">MLGRLFAVLIVTAGVTGCGSVRTLDGDAHESVGDLKLGRTYCTEIPRIYSGVAYNFCALHGDPGGSHQRSAGLSPPSPDAPQGLYWPLFDGLLSAAADTLVLPYTIYRQQRDGSIELTRD</sequence>
<keyword evidence="1" id="KW-0449">Lipoprotein</keyword>